<gene>
    <name evidence="8" type="ORF">XBFM1_1260150</name>
</gene>
<accession>A0A077NQN1</accession>
<feature type="transmembrane region" description="Helical" evidence="6">
    <location>
        <begin position="250"/>
        <end position="271"/>
    </location>
</feature>
<dbReference type="GO" id="GO:0005886">
    <property type="term" value="C:plasma membrane"/>
    <property type="evidence" value="ECO:0007669"/>
    <property type="project" value="UniProtKB-SubCell"/>
</dbReference>
<evidence type="ECO:0000256" key="1">
    <source>
        <dbReference type="ARBA" id="ARBA00004651"/>
    </source>
</evidence>
<feature type="transmembrane region" description="Helical" evidence="6">
    <location>
        <begin position="86"/>
        <end position="105"/>
    </location>
</feature>
<dbReference type="SUPFAM" id="SSF103473">
    <property type="entry name" value="MFS general substrate transporter"/>
    <property type="match status" value="1"/>
</dbReference>
<dbReference type="InterPro" id="IPR050189">
    <property type="entry name" value="MFS_Efflux_Transporters"/>
</dbReference>
<feature type="transmembrane region" description="Helical" evidence="6">
    <location>
        <begin position="172"/>
        <end position="191"/>
    </location>
</feature>
<keyword evidence="2" id="KW-1003">Cell membrane</keyword>
<protein>
    <submittedName>
        <fullName evidence="8">Major facilitator superfamily protein</fullName>
    </submittedName>
</protein>
<sequence>MNRSHPVEEQTGNVMRPWLAVTAIGLSTFSVVTTEMLPVGLLNPIADTLNSTVGTAGLMISLSALLAALFAPLAVLASGGINRRTILCFLIILLIMANIASATATSMNWLLAARVIVGFCMGGIWAIAGGLAGRLVSPGSVGLATSIIFGGVAAASVFGVPLGAFIGDAFGWRAAFLAMAILAMLVLILLIKSLPSLPVNNSVTIGQFAEVLANRKVLVGLLVTFFLVAGHFMAYTYVRPLLRTVSKFDNSWISPLLFAYGLAGIAGNFLAGSAATKQLRWTLVFIAIGITAAVLLFSPLGGSITGGSLITLLWGVAYGGVSVSLMTWMMIAASKSIEVATSLYIAIFNIGIASGSFLGSQVVDKYGLLTNTTLAGVVAILALAVLIFSNIKAAPAH</sequence>
<dbReference type="PROSITE" id="PS50850">
    <property type="entry name" value="MFS"/>
    <property type="match status" value="1"/>
</dbReference>
<evidence type="ECO:0000259" key="7">
    <source>
        <dbReference type="PROSITE" id="PS50850"/>
    </source>
</evidence>
<dbReference type="AlphaFoldDB" id="A0A077NQN1"/>
<keyword evidence="4 6" id="KW-1133">Transmembrane helix</keyword>
<feature type="transmembrane region" description="Helical" evidence="6">
    <location>
        <begin position="217"/>
        <end position="238"/>
    </location>
</feature>
<keyword evidence="5 6" id="KW-0472">Membrane</keyword>
<name>A0A077NQN1_XENBV</name>
<feature type="transmembrane region" description="Helical" evidence="6">
    <location>
        <begin position="283"/>
        <end position="300"/>
    </location>
</feature>
<feature type="transmembrane region" description="Helical" evidence="6">
    <location>
        <begin position="53"/>
        <end position="74"/>
    </location>
</feature>
<dbReference type="HOGENOM" id="CLU_001265_61_1_6"/>
<evidence type="ECO:0000256" key="5">
    <source>
        <dbReference type="ARBA" id="ARBA00023136"/>
    </source>
</evidence>
<feature type="transmembrane region" description="Helical" evidence="6">
    <location>
        <begin position="143"/>
        <end position="166"/>
    </location>
</feature>
<evidence type="ECO:0000256" key="2">
    <source>
        <dbReference type="ARBA" id="ARBA00022475"/>
    </source>
</evidence>
<evidence type="ECO:0000256" key="6">
    <source>
        <dbReference type="SAM" id="Phobius"/>
    </source>
</evidence>
<evidence type="ECO:0000313" key="8">
    <source>
        <dbReference type="EMBL" id="CDH00001.1"/>
    </source>
</evidence>
<reference evidence="8" key="1">
    <citation type="submission" date="2013-07" db="EMBL/GenBank/DDBJ databases">
        <title>Sub-species coevolution in mutualistic symbiosis.</title>
        <authorList>
            <person name="Murfin K."/>
            <person name="Klassen J."/>
            <person name="Lee M."/>
            <person name="Forst S."/>
            <person name="Stock P."/>
            <person name="Goodrich-Blair H."/>
        </authorList>
    </citation>
    <scope>NUCLEOTIDE SEQUENCE [LARGE SCALE GENOMIC DNA]</scope>
    <source>
        <strain evidence="8">Feltiae Moldova</strain>
    </source>
</reference>
<evidence type="ECO:0000256" key="4">
    <source>
        <dbReference type="ARBA" id="ARBA00022989"/>
    </source>
</evidence>
<dbReference type="RefSeq" id="WP_038223076.1">
    <property type="nucleotide sequence ID" value="NZ_CAWLWD010000114.1"/>
</dbReference>
<organism evidence="8 9">
    <name type="scientific">Xenorhabdus bovienii str. feltiae Moldova</name>
    <dbReference type="NCBI Taxonomy" id="1398200"/>
    <lineage>
        <taxon>Bacteria</taxon>
        <taxon>Pseudomonadati</taxon>
        <taxon>Pseudomonadota</taxon>
        <taxon>Gammaproteobacteria</taxon>
        <taxon>Enterobacterales</taxon>
        <taxon>Morganellaceae</taxon>
        <taxon>Xenorhabdus</taxon>
    </lineage>
</organism>
<feature type="transmembrane region" description="Helical" evidence="6">
    <location>
        <begin position="18"/>
        <end position="41"/>
    </location>
</feature>
<feature type="domain" description="Major facilitator superfamily (MFS) profile" evidence="7">
    <location>
        <begin position="13"/>
        <end position="394"/>
    </location>
</feature>
<feature type="transmembrane region" description="Helical" evidence="6">
    <location>
        <begin position="343"/>
        <end position="362"/>
    </location>
</feature>
<feature type="transmembrane region" description="Helical" evidence="6">
    <location>
        <begin position="312"/>
        <end position="331"/>
    </location>
</feature>
<dbReference type="PANTHER" id="PTHR43124:SF3">
    <property type="entry name" value="CHLORAMPHENICOL EFFLUX PUMP RV0191"/>
    <property type="match status" value="1"/>
</dbReference>
<dbReference type="InterPro" id="IPR020846">
    <property type="entry name" value="MFS_dom"/>
</dbReference>
<evidence type="ECO:0000256" key="3">
    <source>
        <dbReference type="ARBA" id="ARBA00022692"/>
    </source>
</evidence>
<comment type="caution">
    <text evidence="8">The sequence shown here is derived from an EMBL/GenBank/DDBJ whole genome shotgun (WGS) entry which is preliminary data.</text>
</comment>
<feature type="transmembrane region" description="Helical" evidence="6">
    <location>
        <begin position="368"/>
        <end position="388"/>
    </location>
</feature>
<dbReference type="Pfam" id="PF07690">
    <property type="entry name" value="MFS_1"/>
    <property type="match status" value="1"/>
</dbReference>
<dbReference type="GO" id="GO:0022857">
    <property type="term" value="F:transmembrane transporter activity"/>
    <property type="evidence" value="ECO:0007669"/>
    <property type="project" value="InterPro"/>
</dbReference>
<proteinExistence type="predicted"/>
<evidence type="ECO:0000313" key="9">
    <source>
        <dbReference type="Proteomes" id="UP000028487"/>
    </source>
</evidence>
<dbReference type="InterPro" id="IPR011701">
    <property type="entry name" value="MFS"/>
</dbReference>
<dbReference type="InterPro" id="IPR036259">
    <property type="entry name" value="MFS_trans_sf"/>
</dbReference>
<dbReference type="CDD" id="cd17324">
    <property type="entry name" value="MFS_NepI_like"/>
    <property type="match status" value="1"/>
</dbReference>
<comment type="subcellular location">
    <subcellularLocation>
        <location evidence="1">Cell membrane</location>
        <topology evidence="1">Multi-pass membrane protein</topology>
    </subcellularLocation>
</comment>
<dbReference type="Proteomes" id="UP000028487">
    <property type="component" value="Unassembled WGS sequence"/>
</dbReference>
<dbReference type="PANTHER" id="PTHR43124">
    <property type="entry name" value="PURINE EFFLUX PUMP PBUE"/>
    <property type="match status" value="1"/>
</dbReference>
<dbReference type="EMBL" id="CBSV010000031">
    <property type="protein sequence ID" value="CDH00001.1"/>
    <property type="molecule type" value="Genomic_DNA"/>
</dbReference>
<dbReference type="Gene3D" id="1.20.1250.20">
    <property type="entry name" value="MFS general substrate transporter like domains"/>
    <property type="match status" value="1"/>
</dbReference>
<feature type="transmembrane region" description="Helical" evidence="6">
    <location>
        <begin position="111"/>
        <end position="131"/>
    </location>
</feature>
<keyword evidence="3 6" id="KW-0812">Transmembrane</keyword>